<feature type="non-terminal residue" evidence="1">
    <location>
        <position position="125"/>
    </location>
</feature>
<accession>A0A5J4TQY1</accession>
<proteinExistence type="predicted"/>
<reference evidence="1 2" key="1">
    <citation type="submission" date="2019-03" db="EMBL/GenBank/DDBJ databases">
        <title>Single cell metagenomics reveals metabolic interactions within the superorganism composed of flagellate Streblomastix strix and complex community of Bacteroidetes bacteria on its surface.</title>
        <authorList>
            <person name="Treitli S.C."/>
            <person name="Kolisko M."/>
            <person name="Husnik F."/>
            <person name="Keeling P."/>
            <person name="Hampl V."/>
        </authorList>
    </citation>
    <scope>NUCLEOTIDE SEQUENCE [LARGE SCALE GENOMIC DNA]</scope>
    <source>
        <strain evidence="1">ST1C</strain>
    </source>
</reference>
<dbReference type="AlphaFoldDB" id="A0A5J4TQY1"/>
<dbReference type="Proteomes" id="UP000324800">
    <property type="component" value="Unassembled WGS sequence"/>
</dbReference>
<name>A0A5J4TQY1_9EUKA</name>
<dbReference type="EMBL" id="SNRW01027120">
    <property type="protein sequence ID" value="KAA6360309.1"/>
    <property type="molecule type" value="Genomic_DNA"/>
</dbReference>
<comment type="caution">
    <text evidence="1">The sequence shown here is derived from an EMBL/GenBank/DDBJ whole genome shotgun (WGS) entry which is preliminary data.</text>
</comment>
<gene>
    <name evidence="1" type="ORF">EZS28_044164</name>
</gene>
<protein>
    <submittedName>
        <fullName evidence="1">Uncharacterized protein</fullName>
    </submittedName>
</protein>
<evidence type="ECO:0000313" key="1">
    <source>
        <dbReference type="EMBL" id="KAA6360309.1"/>
    </source>
</evidence>
<organism evidence="1 2">
    <name type="scientific">Streblomastix strix</name>
    <dbReference type="NCBI Taxonomy" id="222440"/>
    <lineage>
        <taxon>Eukaryota</taxon>
        <taxon>Metamonada</taxon>
        <taxon>Preaxostyla</taxon>
        <taxon>Oxymonadida</taxon>
        <taxon>Streblomastigidae</taxon>
        <taxon>Streblomastix</taxon>
    </lineage>
</organism>
<sequence length="125" mass="14453">MTTATKYVGIIFEFKIQSHHASNDCSQIYSAIDQIEDRVYCDCYPYLMYYVCVSVIISPREVAVGFAQGQKDYFGVNLERNVLTAVSNHNMDLQLNSRKKSATYQNSILNIIYLLRKNYLNLYPN</sequence>
<evidence type="ECO:0000313" key="2">
    <source>
        <dbReference type="Proteomes" id="UP000324800"/>
    </source>
</evidence>